<dbReference type="Gene3D" id="3.40.50.1110">
    <property type="entry name" value="SGNH hydrolase"/>
    <property type="match status" value="1"/>
</dbReference>
<comment type="caution">
    <text evidence="1">The sequence shown here is derived from an EMBL/GenBank/DDBJ whole genome shotgun (WGS) entry which is preliminary data.</text>
</comment>
<dbReference type="SUPFAM" id="SSF52266">
    <property type="entry name" value="SGNH hydrolase"/>
    <property type="match status" value="1"/>
</dbReference>
<protein>
    <submittedName>
        <fullName evidence="1">SGNH/GDSL hydrolase family protein</fullName>
    </submittedName>
</protein>
<dbReference type="EMBL" id="DXAY01000181">
    <property type="protein sequence ID" value="HIZ75119.1"/>
    <property type="molecule type" value="Genomic_DNA"/>
</dbReference>
<dbReference type="Proteomes" id="UP000824116">
    <property type="component" value="Unassembled WGS sequence"/>
</dbReference>
<accession>A0A9D2G8N0</accession>
<gene>
    <name evidence="1" type="ORF">H9723_07775</name>
</gene>
<organism evidence="1 2">
    <name type="scientific">Candidatus Mediterraneibacter stercoravium</name>
    <dbReference type="NCBI Taxonomy" id="2838685"/>
    <lineage>
        <taxon>Bacteria</taxon>
        <taxon>Bacillati</taxon>
        <taxon>Bacillota</taxon>
        <taxon>Clostridia</taxon>
        <taxon>Lachnospirales</taxon>
        <taxon>Lachnospiraceae</taxon>
        <taxon>Mediterraneibacter</taxon>
    </lineage>
</organism>
<dbReference type="GO" id="GO:0016787">
    <property type="term" value="F:hydrolase activity"/>
    <property type="evidence" value="ECO:0007669"/>
    <property type="project" value="UniProtKB-KW"/>
</dbReference>
<keyword evidence="1" id="KW-0378">Hydrolase</keyword>
<evidence type="ECO:0000313" key="2">
    <source>
        <dbReference type="Proteomes" id="UP000824116"/>
    </source>
</evidence>
<reference evidence="1" key="2">
    <citation type="submission" date="2021-04" db="EMBL/GenBank/DDBJ databases">
        <authorList>
            <person name="Gilroy R."/>
        </authorList>
    </citation>
    <scope>NUCLEOTIDE SEQUENCE</scope>
    <source>
        <strain evidence="1">CHK196-3914</strain>
    </source>
</reference>
<reference evidence="1" key="1">
    <citation type="journal article" date="2021" name="PeerJ">
        <title>Extensive microbial diversity within the chicken gut microbiome revealed by metagenomics and culture.</title>
        <authorList>
            <person name="Gilroy R."/>
            <person name="Ravi A."/>
            <person name="Getino M."/>
            <person name="Pursley I."/>
            <person name="Horton D.L."/>
            <person name="Alikhan N.F."/>
            <person name="Baker D."/>
            <person name="Gharbi K."/>
            <person name="Hall N."/>
            <person name="Watson M."/>
            <person name="Adriaenssens E.M."/>
            <person name="Foster-Nyarko E."/>
            <person name="Jarju S."/>
            <person name="Secka A."/>
            <person name="Antonio M."/>
            <person name="Oren A."/>
            <person name="Chaudhuri R.R."/>
            <person name="La Ragione R."/>
            <person name="Hildebrand F."/>
            <person name="Pallen M.J."/>
        </authorList>
    </citation>
    <scope>NUCLEOTIDE SEQUENCE</scope>
    <source>
        <strain evidence="1">CHK196-3914</strain>
    </source>
</reference>
<name>A0A9D2G8N0_9FIRM</name>
<dbReference type="InterPro" id="IPR036514">
    <property type="entry name" value="SGNH_hydro_sf"/>
</dbReference>
<sequence>MKMKILRRCTAFFLILGVLLWACSVWTDRLAEDMADSVPGRNHTVAKISAEPENTVDLLILGDSESHTSMSPMELWGESGVSAYVCGQSGQRIQETYYMLKKALQTQSPKAVILETNVMFRDPGFFRNLQTCFAEPLRYYMPVFRYHSLWKMIFDGQKNTEDDYKGFMIRNAVDPCDGEEYMKETTERQEIPEFARIYMEKITELCRKNDISLVLMSAPSPKNYNYRKHNALQEYADAQGLPYIDLNLKTKEIGIDWKQDSYDKGDHLNVYGAQKVTAYMGKYLKENYDLPDHRGDPKYADWDQMEKKYREKLNL</sequence>
<evidence type="ECO:0000313" key="1">
    <source>
        <dbReference type="EMBL" id="HIZ75119.1"/>
    </source>
</evidence>
<proteinExistence type="predicted"/>
<dbReference type="AlphaFoldDB" id="A0A9D2G8N0"/>